<accession>A0A9E5DB14</accession>
<evidence type="ECO:0000259" key="1">
    <source>
        <dbReference type="Pfam" id="PF14667"/>
    </source>
</evidence>
<sequence length="118" mass="13581">MKYEDEPFNFIHTYLVSVNPGKVRANHYHKKKEEWIAITAGKIALLLKDMRSGEVDKIIMDTNSEKQEIIYIPPFVAHAVQNISNTEANLIVFSKNSEDKEDTIPHEVLNDPIWTSID</sequence>
<evidence type="ECO:0000313" key="3">
    <source>
        <dbReference type="Proteomes" id="UP001056766"/>
    </source>
</evidence>
<keyword evidence="3" id="KW-1185">Reference proteome</keyword>
<dbReference type="EMBL" id="JAGSOI010000039">
    <property type="protein sequence ID" value="MCM1987220.1"/>
    <property type="molecule type" value="Genomic_DNA"/>
</dbReference>
<dbReference type="InterPro" id="IPR029303">
    <property type="entry name" value="CapF_C"/>
</dbReference>
<reference evidence="2" key="2">
    <citation type="submission" date="2021-04" db="EMBL/GenBank/DDBJ databases">
        <authorList>
            <person name="Dong X."/>
        </authorList>
    </citation>
    <scope>NUCLEOTIDE SEQUENCE</scope>
    <source>
        <strain evidence="2">LLY</strain>
    </source>
</reference>
<gene>
    <name evidence="2" type="ORF">KDK67_09520</name>
</gene>
<dbReference type="Pfam" id="PF14667">
    <property type="entry name" value="Polysacc_synt_C"/>
    <property type="match status" value="1"/>
</dbReference>
<feature type="domain" description="Capsular polysaccharide assembling protein CapF C-terminal" evidence="1">
    <location>
        <begin position="15"/>
        <end position="100"/>
    </location>
</feature>
<reference evidence="2" key="1">
    <citation type="journal article" date="2021" name="mSystems">
        <title>Bacteria and Archaea Synergistically Convert Glycine Betaine to Biogenic Methane in the Formosa Cold Seep of the South China Sea.</title>
        <authorList>
            <person name="Li L."/>
            <person name="Zhang W."/>
            <person name="Zhang S."/>
            <person name="Song L."/>
            <person name="Sun Q."/>
            <person name="Zhang H."/>
            <person name="Xiang H."/>
            <person name="Dong X."/>
        </authorList>
    </citation>
    <scope>NUCLEOTIDE SEQUENCE</scope>
    <source>
        <strain evidence="2">LLY</strain>
    </source>
</reference>
<dbReference type="Proteomes" id="UP001056766">
    <property type="component" value="Unassembled WGS sequence"/>
</dbReference>
<proteinExistence type="predicted"/>
<comment type="caution">
    <text evidence="2">The sequence shown here is derived from an EMBL/GenBank/DDBJ whole genome shotgun (WGS) entry which is preliminary data.</text>
</comment>
<dbReference type="InterPro" id="IPR011051">
    <property type="entry name" value="RmlC_Cupin_sf"/>
</dbReference>
<dbReference type="SUPFAM" id="SSF51182">
    <property type="entry name" value="RmlC-like cupins"/>
    <property type="match status" value="1"/>
</dbReference>
<organism evidence="2 3">
    <name type="scientific">Methanococcoides seepicolus</name>
    <dbReference type="NCBI Taxonomy" id="2828780"/>
    <lineage>
        <taxon>Archaea</taxon>
        <taxon>Methanobacteriati</taxon>
        <taxon>Methanobacteriota</taxon>
        <taxon>Stenosarchaea group</taxon>
        <taxon>Methanomicrobia</taxon>
        <taxon>Methanosarcinales</taxon>
        <taxon>Methanosarcinaceae</taxon>
        <taxon>Methanococcoides</taxon>
    </lineage>
</organism>
<name>A0A9E5DB14_9EURY</name>
<dbReference type="InterPro" id="IPR014710">
    <property type="entry name" value="RmlC-like_jellyroll"/>
</dbReference>
<evidence type="ECO:0000313" key="2">
    <source>
        <dbReference type="EMBL" id="MCM1987220.1"/>
    </source>
</evidence>
<protein>
    <submittedName>
        <fullName evidence="2">WxcM-like domain-containing protein</fullName>
    </submittedName>
</protein>
<dbReference type="RefSeq" id="WP_250868562.1">
    <property type="nucleotide sequence ID" value="NZ_JAGSOI010000039.1"/>
</dbReference>
<dbReference type="AlphaFoldDB" id="A0A9E5DB14"/>
<dbReference type="Gene3D" id="2.60.120.10">
    <property type="entry name" value="Jelly Rolls"/>
    <property type="match status" value="1"/>
</dbReference>